<reference evidence="10" key="1">
    <citation type="submission" date="2022-11" db="EMBL/GenBank/DDBJ databases">
        <title>The characterization of three novel Bacteroidetes species and genomic analysis of their roles in tidal elemental geochemical cycles.</title>
        <authorList>
            <person name="Ma K.-J."/>
        </authorList>
    </citation>
    <scope>NUCLEOTIDE SEQUENCE</scope>
    <source>
        <strain evidence="10">M415</strain>
    </source>
</reference>
<dbReference type="PANTHER" id="PTHR11537:SF252">
    <property type="entry name" value="POTASSIUM VOLTAGE-GATED CHANNEL PROTEIN SHAW"/>
    <property type="match status" value="1"/>
</dbReference>
<dbReference type="Pfam" id="PF00060">
    <property type="entry name" value="Lig_chan"/>
    <property type="match status" value="1"/>
</dbReference>
<evidence type="ECO:0000256" key="3">
    <source>
        <dbReference type="ARBA" id="ARBA00022692"/>
    </source>
</evidence>
<dbReference type="InterPro" id="IPR001638">
    <property type="entry name" value="Solute-binding_3/MltF_N"/>
</dbReference>
<keyword evidence="3 8" id="KW-0812">Transmembrane</keyword>
<evidence type="ECO:0000256" key="4">
    <source>
        <dbReference type="ARBA" id="ARBA00022989"/>
    </source>
</evidence>
<keyword evidence="2" id="KW-0813">Transport</keyword>
<organism evidence="10 11">
    <name type="scientific">Lentiprolixibacter aurantiacus</name>
    <dbReference type="NCBI Taxonomy" id="2993939"/>
    <lineage>
        <taxon>Bacteria</taxon>
        <taxon>Pseudomonadati</taxon>
        <taxon>Bacteroidota</taxon>
        <taxon>Flavobacteriia</taxon>
        <taxon>Flavobacteriales</taxon>
        <taxon>Flavobacteriaceae</taxon>
        <taxon>Lentiprolixibacter</taxon>
    </lineage>
</organism>
<keyword evidence="6 8" id="KW-0472">Membrane</keyword>
<dbReference type="AlphaFoldDB" id="A0AAE3MJ85"/>
<keyword evidence="5" id="KW-0406">Ion transport</keyword>
<keyword evidence="4 8" id="KW-1133">Transmembrane helix</keyword>
<feature type="transmembrane region" description="Helical" evidence="8">
    <location>
        <begin position="199"/>
        <end position="220"/>
    </location>
</feature>
<dbReference type="GO" id="GO:0001508">
    <property type="term" value="P:action potential"/>
    <property type="evidence" value="ECO:0007669"/>
    <property type="project" value="TreeGrafter"/>
</dbReference>
<evidence type="ECO:0000259" key="9">
    <source>
        <dbReference type="SMART" id="SM00062"/>
    </source>
</evidence>
<keyword evidence="11" id="KW-1185">Reference proteome</keyword>
<dbReference type="InterPro" id="IPR001320">
    <property type="entry name" value="Iontro_rcpt_C"/>
</dbReference>
<dbReference type="Proteomes" id="UP001207116">
    <property type="component" value="Unassembled WGS sequence"/>
</dbReference>
<evidence type="ECO:0000313" key="11">
    <source>
        <dbReference type="Proteomes" id="UP001207116"/>
    </source>
</evidence>
<dbReference type="EMBL" id="JAPFQP010000001">
    <property type="protein sequence ID" value="MCX2718795.1"/>
    <property type="molecule type" value="Genomic_DNA"/>
</dbReference>
<protein>
    <submittedName>
        <fullName evidence="10">Transporter substrate-binding domain-containing protein</fullName>
    </submittedName>
</protein>
<accession>A0AAE3MJ85</accession>
<feature type="domain" description="Solute-binding protein family 3/N-terminal" evidence="9">
    <location>
        <begin position="24"/>
        <end position="355"/>
    </location>
</feature>
<name>A0AAE3MJ85_9FLAO</name>
<gene>
    <name evidence="10" type="ORF">OO016_04180</name>
</gene>
<comment type="caution">
    <text evidence="10">The sequence shown here is derived from an EMBL/GenBank/DDBJ whole genome shotgun (WGS) entry which is preliminary data.</text>
</comment>
<comment type="subcellular location">
    <subcellularLocation>
        <location evidence="1">Membrane</location>
        <topology evidence="1">Multi-pass membrane protein</topology>
    </subcellularLocation>
</comment>
<keyword evidence="7" id="KW-0407">Ion channel</keyword>
<dbReference type="Pfam" id="PF00497">
    <property type="entry name" value="SBP_bac_3"/>
    <property type="match status" value="1"/>
</dbReference>
<proteinExistence type="predicted"/>
<sequence>MKRIIFFLLLTLIPLFGQGQDMEILRVGVVQEPPFVIKDGGEYSGLSVDLWNSIAKEAGVGYELVEFNDHLGLIRGLDFEEIDVSINPIHVNEMRLNLLEATQPFYVSFLGVATSQAQHSQVRVFLKNFFSLQFFRLILLLVLTIFVFGTILWLVERNHNRRQFRPNLIGLFDGFWWSAVTMTTVGYGDKAPKTKMGRAIAMIWMFTAILIISAFTATVASTLTVDSLSRNIEDLQDLRNTNNIASVYGSSSEVFLKQNEIQPGALFDNVENALLSLAARKSEVLVYDKTVLDYLIGKMQLEGKAFLLPISFNQQYNSFFLSKNSEHLEWINPLLVRKINERSWQELLQEYNLHIE</sequence>
<dbReference type="InterPro" id="IPR028325">
    <property type="entry name" value="VG_K_chnl"/>
</dbReference>
<dbReference type="SMART" id="SM00062">
    <property type="entry name" value="PBPb"/>
    <property type="match status" value="1"/>
</dbReference>
<evidence type="ECO:0000256" key="7">
    <source>
        <dbReference type="ARBA" id="ARBA00023303"/>
    </source>
</evidence>
<dbReference type="RefSeq" id="WP_266011095.1">
    <property type="nucleotide sequence ID" value="NZ_JAPFQP010000001.1"/>
</dbReference>
<feature type="transmembrane region" description="Helical" evidence="8">
    <location>
        <begin position="167"/>
        <end position="187"/>
    </location>
</feature>
<dbReference type="GO" id="GO:0005251">
    <property type="term" value="F:delayed rectifier potassium channel activity"/>
    <property type="evidence" value="ECO:0007669"/>
    <property type="project" value="TreeGrafter"/>
</dbReference>
<evidence type="ECO:0000313" key="10">
    <source>
        <dbReference type="EMBL" id="MCX2718795.1"/>
    </source>
</evidence>
<dbReference type="Gene3D" id="3.40.190.10">
    <property type="entry name" value="Periplasmic binding protein-like II"/>
    <property type="match status" value="2"/>
</dbReference>
<dbReference type="SUPFAM" id="SSF53850">
    <property type="entry name" value="Periplasmic binding protein-like II"/>
    <property type="match status" value="1"/>
</dbReference>
<dbReference type="GO" id="GO:0008076">
    <property type="term" value="C:voltage-gated potassium channel complex"/>
    <property type="evidence" value="ECO:0007669"/>
    <property type="project" value="InterPro"/>
</dbReference>
<evidence type="ECO:0000256" key="5">
    <source>
        <dbReference type="ARBA" id="ARBA00023065"/>
    </source>
</evidence>
<dbReference type="PANTHER" id="PTHR11537">
    <property type="entry name" value="VOLTAGE-GATED POTASSIUM CHANNEL"/>
    <property type="match status" value="1"/>
</dbReference>
<evidence type="ECO:0000256" key="1">
    <source>
        <dbReference type="ARBA" id="ARBA00004141"/>
    </source>
</evidence>
<evidence type="ECO:0000256" key="6">
    <source>
        <dbReference type="ARBA" id="ARBA00023136"/>
    </source>
</evidence>
<evidence type="ECO:0000256" key="2">
    <source>
        <dbReference type="ARBA" id="ARBA00022448"/>
    </source>
</evidence>
<dbReference type="GO" id="GO:0015276">
    <property type="term" value="F:ligand-gated monoatomic ion channel activity"/>
    <property type="evidence" value="ECO:0007669"/>
    <property type="project" value="InterPro"/>
</dbReference>
<dbReference type="Gene3D" id="1.10.287.70">
    <property type="match status" value="1"/>
</dbReference>
<evidence type="ECO:0000256" key="8">
    <source>
        <dbReference type="SAM" id="Phobius"/>
    </source>
</evidence>
<dbReference type="SUPFAM" id="SSF81324">
    <property type="entry name" value="Voltage-gated potassium channels"/>
    <property type="match status" value="1"/>
</dbReference>
<feature type="transmembrane region" description="Helical" evidence="8">
    <location>
        <begin position="134"/>
        <end position="155"/>
    </location>
</feature>